<dbReference type="RefSeq" id="WP_313979568.1">
    <property type="nucleotide sequence ID" value="NZ_JASJOR010000016.1"/>
</dbReference>
<proteinExistence type="predicted"/>
<dbReference type="InterPro" id="IPR036779">
    <property type="entry name" value="LysM_dom_sf"/>
</dbReference>
<evidence type="ECO:0000313" key="4">
    <source>
        <dbReference type="Proteomes" id="UP001228581"/>
    </source>
</evidence>
<reference evidence="2 4" key="1">
    <citation type="submission" date="2023-05" db="EMBL/GenBank/DDBJ databases">
        <authorList>
            <person name="Zhang X."/>
        </authorList>
    </citation>
    <scope>NUCLEOTIDE SEQUENCE</scope>
    <source>
        <strain evidence="3 4">DM2B3-1</strain>
        <strain evidence="2">YF14B1</strain>
    </source>
</reference>
<dbReference type="InterPro" id="IPR052196">
    <property type="entry name" value="Bact_Kbp"/>
</dbReference>
<dbReference type="Proteomes" id="UP001241110">
    <property type="component" value="Unassembled WGS sequence"/>
</dbReference>
<evidence type="ECO:0000313" key="2">
    <source>
        <dbReference type="EMBL" id="MDJ1481592.1"/>
    </source>
</evidence>
<organism evidence="2 5">
    <name type="scientific">Xanthocytophaga flava</name>
    <dbReference type="NCBI Taxonomy" id="3048013"/>
    <lineage>
        <taxon>Bacteria</taxon>
        <taxon>Pseudomonadati</taxon>
        <taxon>Bacteroidota</taxon>
        <taxon>Cytophagia</taxon>
        <taxon>Cytophagales</taxon>
        <taxon>Rhodocytophagaceae</taxon>
        <taxon>Xanthocytophaga</taxon>
    </lineage>
</organism>
<sequence length="126" mass="13946">MALTDKYQPVINLANSKGITNLQVKEQDNVLYIDGTAPSEEVKQQIWDTYGAIDPDYRAGDLVLNLEVAGPAAQETTYTVKSGDSLSKIAKNYPGLTWQKIYEANKDQIKDPNLIHPGQKLKIPTV</sequence>
<dbReference type="Pfam" id="PF01476">
    <property type="entry name" value="LysM"/>
    <property type="match status" value="1"/>
</dbReference>
<comment type="caution">
    <text evidence="2">The sequence shown here is derived from an EMBL/GenBank/DDBJ whole genome shotgun (WGS) entry which is preliminary data.</text>
</comment>
<dbReference type="Gene3D" id="3.10.350.10">
    <property type="entry name" value="LysM domain"/>
    <property type="match status" value="1"/>
</dbReference>
<dbReference type="EMBL" id="JASJOS010000005">
    <property type="protein sequence ID" value="MDJ1481592.1"/>
    <property type="molecule type" value="Genomic_DNA"/>
</dbReference>
<dbReference type="CDD" id="cd00118">
    <property type="entry name" value="LysM"/>
    <property type="match status" value="1"/>
</dbReference>
<accession>A0AAE3U7H1</accession>
<evidence type="ECO:0000313" key="3">
    <source>
        <dbReference type="EMBL" id="MDJ1491555.1"/>
    </source>
</evidence>
<dbReference type="PROSITE" id="PS51782">
    <property type="entry name" value="LYSM"/>
    <property type="match status" value="1"/>
</dbReference>
<dbReference type="EMBL" id="JASJOT010000001">
    <property type="protein sequence ID" value="MDJ1491555.1"/>
    <property type="molecule type" value="Genomic_DNA"/>
</dbReference>
<name>A0AAE3U7H1_9BACT</name>
<dbReference type="PANTHER" id="PTHR34700">
    <property type="entry name" value="POTASSIUM BINDING PROTEIN KBP"/>
    <property type="match status" value="1"/>
</dbReference>
<feature type="domain" description="LysM" evidence="1">
    <location>
        <begin position="76"/>
        <end position="123"/>
    </location>
</feature>
<gene>
    <name evidence="2" type="ORF">QNI16_13920</name>
    <name evidence="3" type="ORF">QNI19_01355</name>
</gene>
<dbReference type="SUPFAM" id="SSF54106">
    <property type="entry name" value="LysM domain"/>
    <property type="match status" value="1"/>
</dbReference>
<dbReference type="InterPro" id="IPR018392">
    <property type="entry name" value="LysM"/>
</dbReference>
<evidence type="ECO:0000259" key="1">
    <source>
        <dbReference type="PROSITE" id="PS51782"/>
    </source>
</evidence>
<evidence type="ECO:0000313" key="5">
    <source>
        <dbReference type="Proteomes" id="UP001241110"/>
    </source>
</evidence>
<dbReference type="PANTHER" id="PTHR34700:SF4">
    <property type="entry name" value="PHAGE-LIKE ELEMENT PBSX PROTEIN XKDP"/>
    <property type="match status" value="1"/>
</dbReference>
<dbReference type="AlphaFoldDB" id="A0AAE3U7H1"/>
<dbReference type="Proteomes" id="UP001228581">
    <property type="component" value="Unassembled WGS sequence"/>
</dbReference>
<dbReference type="SMART" id="SM00257">
    <property type="entry name" value="LysM"/>
    <property type="match status" value="1"/>
</dbReference>
<keyword evidence="4" id="KW-1185">Reference proteome</keyword>
<protein>
    <submittedName>
        <fullName evidence="2">LysM peptidoglycan-binding domain-containing protein</fullName>
    </submittedName>
</protein>